<evidence type="ECO:0000313" key="13">
    <source>
        <dbReference type="Proteomes" id="UP000694844"/>
    </source>
</evidence>
<evidence type="ECO:0000256" key="2">
    <source>
        <dbReference type="ARBA" id="ARBA00022692"/>
    </source>
</evidence>
<keyword evidence="3 10" id="KW-0732">Signal</keyword>
<keyword evidence="4 9" id="KW-1133">Transmembrane helix</keyword>
<gene>
    <name evidence="14" type="primary">LOC111108147</name>
</gene>
<evidence type="ECO:0000259" key="11">
    <source>
        <dbReference type="Pfam" id="PF08357"/>
    </source>
</evidence>
<dbReference type="AlphaFoldDB" id="A0A8B8B8I2"/>
<evidence type="ECO:0000256" key="6">
    <source>
        <dbReference type="ARBA" id="ARBA00023170"/>
    </source>
</evidence>
<comment type="subcellular location">
    <subcellularLocation>
        <location evidence="1">Membrane</location>
        <topology evidence="1">Single-pass type I membrane protein</topology>
    </subcellularLocation>
</comment>
<keyword evidence="5 9" id="KW-0472">Membrane</keyword>
<dbReference type="OrthoDB" id="6099467at2759"/>
<evidence type="ECO:0000256" key="7">
    <source>
        <dbReference type="ARBA" id="ARBA00023180"/>
    </source>
</evidence>
<dbReference type="GO" id="GO:0016020">
    <property type="term" value="C:membrane"/>
    <property type="evidence" value="ECO:0007669"/>
    <property type="project" value="UniProtKB-SubCell"/>
</dbReference>
<evidence type="ECO:0000256" key="8">
    <source>
        <dbReference type="SAM" id="MobiDB-lite"/>
    </source>
</evidence>
<evidence type="ECO:0000256" key="10">
    <source>
        <dbReference type="SAM" id="SignalP"/>
    </source>
</evidence>
<dbReference type="GO" id="GO:0030368">
    <property type="term" value="F:interleukin-17 receptor activity"/>
    <property type="evidence" value="ECO:0007669"/>
    <property type="project" value="InterPro"/>
</dbReference>
<evidence type="ECO:0000259" key="12">
    <source>
        <dbReference type="Pfam" id="PF23608"/>
    </source>
</evidence>
<dbReference type="PANTHER" id="PTHR15583:SF7">
    <property type="entry name" value="INTERLEUKIN CYTOKINE RECEPTOR-RELATED PROTEIN 2"/>
    <property type="match status" value="1"/>
</dbReference>
<keyword evidence="6" id="KW-0675">Receptor</keyword>
<dbReference type="RefSeq" id="XP_022299468.1">
    <property type="nucleotide sequence ID" value="XM_022443760.1"/>
</dbReference>
<organism evidence="13 14">
    <name type="scientific">Crassostrea virginica</name>
    <name type="common">Eastern oyster</name>
    <dbReference type="NCBI Taxonomy" id="6565"/>
    <lineage>
        <taxon>Eukaryota</taxon>
        <taxon>Metazoa</taxon>
        <taxon>Spiralia</taxon>
        <taxon>Lophotrochozoa</taxon>
        <taxon>Mollusca</taxon>
        <taxon>Bivalvia</taxon>
        <taxon>Autobranchia</taxon>
        <taxon>Pteriomorphia</taxon>
        <taxon>Ostreida</taxon>
        <taxon>Ostreoidea</taxon>
        <taxon>Ostreidae</taxon>
        <taxon>Crassostrea</taxon>
    </lineage>
</organism>
<feature type="signal peptide" evidence="10">
    <location>
        <begin position="1"/>
        <end position="23"/>
    </location>
</feature>
<keyword evidence="13" id="KW-1185">Reference proteome</keyword>
<feature type="transmembrane region" description="Helical" evidence="9">
    <location>
        <begin position="349"/>
        <end position="371"/>
    </location>
</feature>
<feature type="region of interest" description="Disordered" evidence="8">
    <location>
        <begin position="381"/>
        <end position="401"/>
    </location>
</feature>
<protein>
    <submittedName>
        <fullName evidence="14">Uncharacterized protein LOC111108147 isoform X2</fullName>
    </submittedName>
</protein>
<proteinExistence type="predicted"/>
<keyword evidence="7" id="KW-0325">Glycoprotein</keyword>
<name>A0A8B8B8I2_CRAVI</name>
<feature type="domain" description="SEFIR" evidence="11">
    <location>
        <begin position="426"/>
        <end position="575"/>
    </location>
</feature>
<evidence type="ECO:0000256" key="3">
    <source>
        <dbReference type="ARBA" id="ARBA00022729"/>
    </source>
</evidence>
<evidence type="ECO:0000313" key="14">
    <source>
        <dbReference type="RefSeq" id="XP_022299468.1"/>
    </source>
</evidence>
<evidence type="ECO:0000256" key="4">
    <source>
        <dbReference type="ARBA" id="ARBA00022989"/>
    </source>
</evidence>
<evidence type="ECO:0000256" key="1">
    <source>
        <dbReference type="ARBA" id="ARBA00004479"/>
    </source>
</evidence>
<dbReference type="InterPro" id="IPR013568">
    <property type="entry name" value="SEFIR_dom"/>
</dbReference>
<dbReference type="InterPro" id="IPR057066">
    <property type="entry name" value="Ig_ILCR1"/>
</dbReference>
<feature type="domain" description="ILCR1 Ig-like" evidence="12">
    <location>
        <begin position="216"/>
        <end position="326"/>
    </location>
</feature>
<dbReference type="Proteomes" id="UP000694844">
    <property type="component" value="Chromosome 8"/>
</dbReference>
<feature type="compositionally biased region" description="Basic and acidic residues" evidence="8">
    <location>
        <begin position="381"/>
        <end position="399"/>
    </location>
</feature>
<evidence type="ECO:0000256" key="5">
    <source>
        <dbReference type="ARBA" id="ARBA00023136"/>
    </source>
</evidence>
<dbReference type="Gene3D" id="3.40.50.11530">
    <property type="match status" value="1"/>
</dbReference>
<dbReference type="InterPro" id="IPR039465">
    <property type="entry name" value="IL-17_rcpt-like"/>
</dbReference>
<dbReference type="GeneID" id="111108147"/>
<dbReference type="Pfam" id="PF08357">
    <property type="entry name" value="SEFIR"/>
    <property type="match status" value="1"/>
</dbReference>
<dbReference type="Pfam" id="PF23608">
    <property type="entry name" value="Ig_ILCR1"/>
    <property type="match status" value="1"/>
</dbReference>
<accession>A0A8B8B8I2</accession>
<dbReference type="PANTHER" id="PTHR15583">
    <property type="entry name" value="INTERLEUKIN-17 RECEPTOR"/>
    <property type="match status" value="1"/>
</dbReference>
<reference evidence="14" key="1">
    <citation type="submission" date="2025-08" db="UniProtKB">
        <authorList>
            <consortium name="RefSeq"/>
        </authorList>
    </citation>
    <scope>IDENTIFICATION</scope>
    <source>
        <tissue evidence="14">Whole sample</tissue>
    </source>
</reference>
<evidence type="ECO:0000256" key="9">
    <source>
        <dbReference type="SAM" id="Phobius"/>
    </source>
</evidence>
<keyword evidence="2 9" id="KW-0812">Transmembrane</keyword>
<feature type="chain" id="PRO_5034473987" evidence="10">
    <location>
        <begin position="24"/>
        <end position="758"/>
    </location>
</feature>
<sequence>MDALYIIVACVVLILAIPGESQSFVSNNVTIQFNKTCSSNVNVSCFVYYIKGVGCSARAATAFPHLYNIPTDNKFPEKPYSMISKPFYQKYFSNRKYYPGLNITLKAPITASFDALKGFELIFTYSLDTNYGCLIFDLSAGKLTFTDAEETNFWAAIWPLGEPDPPVVLLVSRSLPPAPAEYDRFLNKTEHIAHWGDQGTCVSINDCAMDSVTPSSEWVTTIFNQVPVNSSGPFNKIKMSFALAPPEYNFMVYTVTLYKVNVSRPVASLNVTKDSPTHMFERVSPGTYIIKVLPFDSYFNFGNSFCLCKNRNGNCFPCTTTITKEFSVGYAANNVPIVEENGTPDPNTIAAVIGALLGIVLVSIVGFFFFYRRRKEDREIRQPTGHDENIDGHPEKQEKGNINPVFNTYSVLEFDEGRGRELSKKTIFLAYAEDHNYHKDVVTAFAGFLKTHCRCNVIFAPWRLNEIMQDKFRWVINAMDQADYTVIVNSFTAHEQFKQWKSNGKKDSNIYQGSPLADLFIPILNQTCIRLNNNAEYRKFIMVRFDYTSKEHTISELNSGGEYILMKHLREFLCHIHKIDQHKTKMEDVELAFVDDFTQLIDGAELNKKIQRAKAHELRLPQREDSKISTDSGMHSFESVTEEEKEVIKNLYEQSMNNRFGEPPGYQGDSITEIIQHEQPSQYDEIREPQLEFHPPSVINPTDESSEILMLEIEQFNKMNTGYSTEPMDLSFIGPDQEIHLNDPYDDESCRSIGGRSV</sequence>